<proteinExistence type="predicted"/>
<protein>
    <recommendedName>
        <fullName evidence="3">ABM domain-containing protein</fullName>
    </recommendedName>
</protein>
<evidence type="ECO:0000313" key="1">
    <source>
        <dbReference type="EMBL" id="KIV80576.1"/>
    </source>
</evidence>
<dbReference type="SUPFAM" id="SSF54909">
    <property type="entry name" value="Dimeric alpha+beta barrel"/>
    <property type="match status" value="1"/>
</dbReference>
<name>A0A0D1WZI9_9EURO</name>
<dbReference type="EMBL" id="KN846953">
    <property type="protein sequence ID" value="KIV80576.1"/>
    <property type="molecule type" value="Genomic_DNA"/>
</dbReference>
<dbReference type="InterPro" id="IPR011008">
    <property type="entry name" value="Dimeric_a/b-barrel"/>
</dbReference>
<reference evidence="1 2" key="1">
    <citation type="submission" date="2015-01" db="EMBL/GenBank/DDBJ databases">
        <title>The Genome Sequence of Exophiala sideris CBS121828.</title>
        <authorList>
            <consortium name="The Broad Institute Genomics Platform"/>
            <person name="Cuomo C."/>
            <person name="de Hoog S."/>
            <person name="Gorbushina A."/>
            <person name="Stielow B."/>
            <person name="Teixiera M."/>
            <person name="Abouelleil A."/>
            <person name="Chapman S.B."/>
            <person name="Priest M."/>
            <person name="Young S.K."/>
            <person name="Wortman J."/>
            <person name="Nusbaum C."/>
            <person name="Birren B."/>
        </authorList>
    </citation>
    <scope>NUCLEOTIDE SEQUENCE [LARGE SCALE GENOMIC DNA]</scope>
    <source>
        <strain evidence="1 2">CBS 121828</strain>
    </source>
</reference>
<evidence type="ECO:0000313" key="2">
    <source>
        <dbReference type="Proteomes" id="UP000053599"/>
    </source>
</evidence>
<dbReference type="HOGENOM" id="CLU_148789_0_0_1"/>
<accession>A0A0D1WZI9</accession>
<dbReference type="Proteomes" id="UP000053599">
    <property type="component" value="Unassembled WGS sequence"/>
</dbReference>
<sequence length="182" mass="19971">MSISALAARVELPSAVNLSEPTSTRFLTLSSIPTMTESATNLLPFLDPNASWSHDDQSHPGFLINGVDNTPGQKAYFILLEAKPGKEHLVAEFLKDIHNGVNQEPLTGPWFGLRYSKTTFAIFEAFPDADARHDHDNGPGGQNFFLRSEVLKEALAYPAHLSRLDVLHGKFGVLMGKEVKTV</sequence>
<dbReference type="OrthoDB" id="3335607at2759"/>
<evidence type="ECO:0008006" key="3">
    <source>
        <dbReference type="Google" id="ProtNLM"/>
    </source>
</evidence>
<dbReference type="Gene3D" id="3.30.70.100">
    <property type="match status" value="1"/>
</dbReference>
<organism evidence="1 2">
    <name type="scientific">Exophiala sideris</name>
    <dbReference type="NCBI Taxonomy" id="1016849"/>
    <lineage>
        <taxon>Eukaryota</taxon>
        <taxon>Fungi</taxon>
        <taxon>Dikarya</taxon>
        <taxon>Ascomycota</taxon>
        <taxon>Pezizomycotina</taxon>
        <taxon>Eurotiomycetes</taxon>
        <taxon>Chaetothyriomycetidae</taxon>
        <taxon>Chaetothyriales</taxon>
        <taxon>Herpotrichiellaceae</taxon>
        <taxon>Exophiala</taxon>
    </lineage>
</organism>
<dbReference type="AlphaFoldDB" id="A0A0D1WZI9"/>
<gene>
    <name evidence="1" type="ORF">PV11_08069</name>
</gene>